<keyword evidence="3" id="KW-1185">Reference proteome</keyword>
<evidence type="ECO:0000256" key="1">
    <source>
        <dbReference type="SAM" id="MobiDB-lite"/>
    </source>
</evidence>
<gene>
    <name evidence="2" type="ORF">V865_007091</name>
</gene>
<dbReference type="AlphaFoldDB" id="A0AAX4KRA0"/>
<feature type="region of interest" description="Disordered" evidence="1">
    <location>
        <begin position="18"/>
        <end position="52"/>
    </location>
</feature>
<organism evidence="2 3">
    <name type="scientific">Kwoniella europaea PYCC6329</name>
    <dbReference type="NCBI Taxonomy" id="1423913"/>
    <lineage>
        <taxon>Eukaryota</taxon>
        <taxon>Fungi</taxon>
        <taxon>Dikarya</taxon>
        <taxon>Basidiomycota</taxon>
        <taxon>Agaricomycotina</taxon>
        <taxon>Tremellomycetes</taxon>
        <taxon>Tremellales</taxon>
        <taxon>Cryptococcaceae</taxon>
        <taxon>Kwoniella</taxon>
    </lineage>
</organism>
<dbReference type="EMBL" id="CP144090">
    <property type="protein sequence ID" value="WWD08976.1"/>
    <property type="molecule type" value="Genomic_DNA"/>
</dbReference>
<evidence type="ECO:0000313" key="2">
    <source>
        <dbReference type="EMBL" id="WWD08976.1"/>
    </source>
</evidence>
<sequence>MPGRFLLRRAQSTFLLVHQSNESPKLKDKSESSQPTRSSSESCLGGTPKITYTTGPTVLRSVINPSWKPKKERNVNHLRCNTLSERRRLVEVEEVINEDLEIPFELDENLPTCSSFASPAHSLLTTPTFPDPPTVSDPLDFGSFDSACDHEECIDPSLCSVSYGSSFNLNPASSSRSYMSKVQFANSPIYQYQEVEQCSWASSPILTSTLACGRKGSDDSTYSQNTDSTSDSDLVSDTQMERDQDGLSNILSGCGSLIDDHSDSSLQATSTSLSTFSLSSPSLAHQRQYSSCSFLHDRAKQMKINQSSSRSSNAISPIHSPRSDENTIKSVGFKPSPPQQVQRLLEQSRLSLSTSSSSKGQRRLSMIRESE</sequence>
<evidence type="ECO:0008006" key="4">
    <source>
        <dbReference type="Google" id="ProtNLM"/>
    </source>
</evidence>
<feature type="compositionally biased region" description="Low complexity" evidence="1">
    <location>
        <begin position="339"/>
        <end position="359"/>
    </location>
</feature>
<proteinExistence type="predicted"/>
<dbReference type="GeneID" id="91105892"/>
<reference evidence="2 3" key="1">
    <citation type="submission" date="2024-01" db="EMBL/GenBank/DDBJ databases">
        <title>Comparative genomics of Cryptococcus and Kwoniella reveals pathogenesis evolution and contrasting modes of karyotype evolution via chromosome fusion or intercentromeric recombination.</title>
        <authorList>
            <person name="Coelho M.A."/>
            <person name="David-Palma M."/>
            <person name="Shea T."/>
            <person name="Bowers K."/>
            <person name="McGinley-Smith S."/>
            <person name="Mohammad A.W."/>
            <person name="Gnirke A."/>
            <person name="Yurkov A.M."/>
            <person name="Nowrousian M."/>
            <person name="Sun S."/>
            <person name="Cuomo C.A."/>
            <person name="Heitman J."/>
        </authorList>
    </citation>
    <scope>NUCLEOTIDE SEQUENCE [LARGE SCALE GENOMIC DNA]</scope>
    <source>
        <strain evidence="2 3">PYCC6329</strain>
    </source>
</reference>
<feature type="compositionally biased region" description="Low complexity" evidence="1">
    <location>
        <begin position="226"/>
        <end position="236"/>
    </location>
</feature>
<feature type="region of interest" description="Disordered" evidence="1">
    <location>
        <begin position="302"/>
        <end position="371"/>
    </location>
</feature>
<dbReference type="Proteomes" id="UP001358614">
    <property type="component" value="Chromosome 2"/>
</dbReference>
<feature type="compositionally biased region" description="Low complexity" evidence="1">
    <location>
        <begin position="32"/>
        <end position="42"/>
    </location>
</feature>
<accession>A0AAX4KRA0</accession>
<name>A0AAX4KRA0_9TREE</name>
<evidence type="ECO:0000313" key="3">
    <source>
        <dbReference type="Proteomes" id="UP001358614"/>
    </source>
</evidence>
<dbReference type="KEGG" id="ker:91105892"/>
<feature type="region of interest" description="Disordered" evidence="1">
    <location>
        <begin position="215"/>
        <end position="236"/>
    </location>
</feature>
<dbReference type="RefSeq" id="XP_066086943.1">
    <property type="nucleotide sequence ID" value="XM_066230846.1"/>
</dbReference>
<feature type="compositionally biased region" description="Low complexity" evidence="1">
    <location>
        <begin position="307"/>
        <end position="320"/>
    </location>
</feature>
<protein>
    <recommendedName>
        <fullName evidence="4">Ig-like domain-containing protein</fullName>
    </recommendedName>
</protein>